<reference evidence="1 2" key="1">
    <citation type="submission" date="2019-04" db="EMBL/GenBank/DDBJ databases">
        <title>Complete genome sequencing of Piscirickettsia salmonis strain Psal-009.</title>
        <authorList>
            <person name="Schober I."/>
            <person name="Bunk B."/>
            <person name="Sproer C."/>
            <person name="Carril G.P."/>
            <person name="Riedel T."/>
            <person name="Flores-Herrera P.A."/>
            <person name="Nourdin-Galindo G."/>
            <person name="Marshall S.H."/>
            <person name="Overmann J."/>
        </authorList>
    </citation>
    <scope>NUCLEOTIDE SEQUENCE [LARGE SCALE GENOMIC DNA]</scope>
    <source>
        <strain evidence="1 2">Psal-009</strain>
    </source>
</reference>
<dbReference type="EMBL" id="CP038908">
    <property type="protein sequence ID" value="QGO05282.1"/>
    <property type="molecule type" value="Genomic_DNA"/>
</dbReference>
<name>A0A9Q5YFI9_PISSA</name>
<dbReference type="AlphaFoldDB" id="A0A9Q5YFI9"/>
<dbReference type="RefSeq" id="WP_052047126.1">
    <property type="nucleotide sequence ID" value="NZ_PDFD01000352.1"/>
</dbReference>
<evidence type="ECO:0000313" key="1">
    <source>
        <dbReference type="EMBL" id="QGO05282.1"/>
    </source>
</evidence>
<dbReference type="Proteomes" id="UP000422232">
    <property type="component" value="Chromosome"/>
</dbReference>
<evidence type="ECO:0000313" key="2">
    <source>
        <dbReference type="Proteomes" id="UP000422232"/>
    </source>
</evidence>
<protein>
    <submittedName>
        <fullName evidence="1">Uncharacterized protein</fullName>
    </submittedName>
</protein>
<sequence>MALTIYQNTHIDENHETGEITRQVTENVVRFPREPEYVKMYVDDLSSILNLGKGASKLLCALVRKLDYDGLISLPAYIALNE</sequence>
<organism evidence="1 2">
    <name type="scientific">Piscirickettsia salmonis</name>
    <dbReference type="NCBI Taxonomy" id="1238"/>
    <lineage>
        <taxon>Bacteria</taxon>
        <taxon>Pseudomonadati</taxon>
        <taxon>Pseudomonadota</taxon>
        <taxon>Gammaproteobacteria</taxon>
        <taxon>Thiotrichales</taxon>
        <taxon>Piscirickettsiaceae</taxon>
        <taxon>Piscirickettsia</taxon>
    </lineage>
</organism>
<accession>A0A9Q5YFI9</accession>
<keyword evidence="2" id="KW-1185">Reference proteome</keyword>
<proteinExistence type="predicted"/>
<gene>
    <name evidence="1" type="ORF">Psal009_01170</name>
</gene>